<dbReference type="Proteomes" id="UP000198729">
    <property type="component" value="Unassembled WGS sequence"/>
</dbReference>
<sequence>MYRQKIGIHYGYQAFSGECPQKDSTTRQVDLYEVSCTVLYLLYLLYMGCRLPVANPAQ</sequence>
<accession>A0A1G5SG77</accession>
<organism evidence="1 2">
    <name type="scientific">Nitrosomonas mobilis</name>
    <dbReference type="NCBI Taxonomy" id="51642"/>
    <lineage>
        <taxon>Bacteria</taxon>
        <taxon>Pseudomonadati</taxon>
        <taxon>Pseudomonadota</taxon>
        <taxon>Betaproteobacteria</taxon>
        <taxon>Nitrosomonadales</taxon>
        <taxon>Nitrosomonadaceae</taxon>
        <taxon>Nitrosomonas</taxon>
    </lineage>
</organism>
<protein>
    <submittedName>
        <fullName evidence="1">Uncharacterized protein</fullName>
    </submittedName>
</protein>
<evidence type="ECO:0000313" key="2">
    <source>
        <dbReference type="Proteomes" id="UP000198729"/>
    </source>
</evidence>
<dbReference type="STRING" id="51642.NSMM_500003"/>
<name>A0A1G5SG77_9PROT</name>
<gene>
    <name evidence="1" type="ORF">NSMM_500003</name>
</gene>
<keyword evidence="2" id="KW-1185">Reference proteome</keyword>
<dbReference type="EMBL" id="FMWO01000059">
    <property type="protein sequence ID" value="SCZ86203.1"/>
    <property type="molecule type" value="Genomic_DNA"/>
</dbReference>
<proteinExistence type="predicted"/>
<evidence type="ECO:0000313" key="1">
    <source>
        <dbReference type="EMBL" id="SCZ86203.1"/>
    </source>
</evidence>
<reference evidence="1 2" key="1">
    <citation type="submission" date="2016-10" db="EMBL/GenBank/DDBJ databases">
        <authorList>
            <person name="de Groot N.N."/>
        </authorList>
    </citation>
    <scope>NUCLEOTIDE SEQUENCE [LARGE SCALE GENOMIC DNA]</scope>
    <source>
        <strain evidence="1">1</strain>
    </source>
</reference>
<dbReference type="AlphaFoldDB" id="A0A1G5SG77"/>